<sequence>MIATRSGAKFRLFYATDLLARLTWSRWQMMFRSVPGMSDGDHANMSLLFWRRWLAPPSRLSLGTSQSALFCLAGQDPRGERGGEEEKGIFAIKYSREKIFSHSTHMMNINLKLIFKCQEVSGSKILRIKFSKMK</sequence>
<evidence type="ECO:0000313" key="1">
    <source>
        <dbReference type="EMBL" id="KAI5327730.1"/>
    </source>
</evidence>
<dbReference type="AlphaFoldDB" id="A0AAD4Z023"/>
<organism evidence="1 2">
    <name type="scientific">Prunus dulcis</name>
    <name type="common">Almond</name>
    <name type="synonym">Amygdalus dulcis</name>
    <dbReference type="NCBI Taxonomy" id="3755"/>
    <lineage>
        <taxon>Eukaryota</taxon>
        <taxon>Viridiplantae</taxon>
        <taxon>Streptophyta</taxon>
        <taxon>Embryophyta</taxon>
        <taxon>Tracheophyta</taxon>
        <taxon>Spermatophyta</taxon>
        <taxon>Magnoliopsida</taxon>
        <taxon>eudicotyledons</taxon>
        <taxon>Gunneridae</taxon>
        <taxon>Pentapetalae</taxon>
        <taxon>rosids</taxon>
        <taxon>fabids</taxon>
        <taxon>Rosales</taxon>
        <taxon>Rosaceae</taxon>
        <taxon>Amygdaloideae</taxon>
        <taxon>Amygdaleae</taxon>
        <taxon>Prunus</taxon>
    </lineage>
</organism>
<keyword evidence="2" id="KW-1185">Reference proteome</keyword>
<name>A0AAD4Z023_PRUDU</name>
<accession>A0AAD4Z023</accession>
<proteinExistence type="predicted"/>
<protein>
    <submittedName>
        <fullName evidence="1">Uncharacterized protein</fullName>
    </submittedName>
</protein>
<dbReference type="EMBL" id="JAJFAZ020000005">
    <property type="protein sequence ID" value="KAI5327730.1"/>
    <property type="molecule type" value="Genomic_DNA"/>
</dbReference>
<dbReference type="Proteomes" id="UP001054821">
    <property type="component" value="Chromosome 5"/>
</dbReference>
<comment type="caution">
    <text evidence="1">The sequence shown here is derived from an EMBL/GenBank/DDBJ whole genome shotgun (WGS) entry which is preliminary data.</text>
</comment>
<gene>
    <name evidence="1" type="ORF">L3X38_027126</name>
</gene>
<reference evidence="1 2" key="1">
    <citation type="journal article" date="2022" name="G3 (Bethesda)">
        <title>Whole-genome sequence and methylome profiling of the almond [Prunus dulcis (Mill.) D.A. Webb] cultivar 'Nonpareil'.</title>
        <authorList>
            <person name="D'Amico-Willman K.M."/>
            <person name="Ouma W.Z."/>
            <person name="Meulia T."/>
            <person name="Sideli G.M."/>
            <person name="Gradziel T.M."/>
            <person name="Fresnedo-Ramirez J."/>
        </authorList>
    </citation>
    <scope>NUCLEOTIDE SEQUENCE [LARGE SCALE GENOMIC DNA]</scope>
    <source>
        <strain evidence="1">Clone GOH B32 T37-40</strain>
    </source>
</reference>
<evidence type="ECO:0000313" key="2">
    <source>
        <dbReference type="Proteomes" id="UP001054821"/>
    </source>
</evidence>